<evidence type="ECO:0000256" key="2">
    <source>
        <dbReference type="ARBA" id="ARBA00004777"/>
    </source>
</evidence>
<keyword evidence="6 7" id="KW-0560">Oxidoreductase</keyword>
<dbReference type="SUPFAM" id="SSF51730">
    <property type="entry name" value="FAD-linked oxidoreductase"/>
    <property type="match status" value="1"/>
</dbReference>
<evidence type="ECO:0000313" key="8">
    <source>
        <dbReference type="EnsemblPlants" id="AUR62022557-RA:cds"/>
    </source>
</evidence>
<accession>A0A803M2V9</accession>
<keyword evidence="9" id="KW-1185">Reference proteome</keyword>
<evidence type="ECO:0000256" key="5">
    <source>
        <dbReference type="ARBA" id="ARBA00022827"/>
    </source>
</evidence>
<keyword evidence="5 7" id="KW-0274">FAD</keyword>
<dbReference type="EnsemblPlants" id="AUR62022557-RA">
    <property type="protein sequence ID" value="AUR62022557-RA:cds"/>
    <property type="gene ID" value="AUR62022557"/>
</dbReference>
<protein>
    <recommendedName>
        <fullName evidence="7">Methylenetetrahydrofolate reductase</fullName>
    </recommendedName>
</protein>
<dbReference type="GO" id="GO:0009086">
    <property type="term" value="P:methionine biosynthetic process"/>
    <property type="evidence" value="ECO:0007669"/>
    <property type="project" value="TreeGrafter"/>
</dbReference>
<dbReference type="UniPathway" id="UPA00193"/>
<name>A0A803M2V9_CHEQI</name>
<comment type="pathway">
    <text evidence="2 7">One-carbon metabolism; tetrahydrofolate interconversion.</text>
</comment>
<dbReference type="AlphaFoldDB" id="A0A803M2V9"/>
<evidence type="ECO:0000256" key="7">
    <source>
        <dbReference type="RuleBase" id="RU003862"/>
    </source>
</evidence>
<dbReference type="PANTHER" id="PTHR45754">
    <property type="entry name" value="METHYLENETETRAHYDROFOLATE REDUCTASE"/>
    <property type="match status" value="1"/>
</dbReference>
<keyword evidence="4 7" id="KW-0285">Flavoprotein</keyword>
<dbReference type="Gramene" id="AUR62022557-RA">
    <property type="protein sequence ID" value="AUR62022557-RA:cds"/>
    <property type="gene ID" value="AUR62022557"/>
</dbReference>
<evidence type="ECO:0000256" key="4">
    <source>
        <dbReference type="ARBA" id="ARBA00022630"/>
    </source>
</evidence>
<dbReference type="Pfam" id="PF02219">
    <property type="entry name" value="MTHFR"/>
    <property type="match status" value="2"/>
</dbReference>
<dbReference type="GO" id="GO:0005829">
    <property type="term" value="C:cytosol"/>
    <property type="evidence" value="ECO:0007669"/>
    <property type="project" value="TreeGrafter"/>
</dbReference>
<dbReference type="GO" id="GO:0071949">
    <property type="term" value="F:FAD binding"/>
    <property type="evidence" value="ECO:0007669"/>
    <property type="project" value="TreeGrafter"/>
</dbReference>
<reference evidence="8" key="2">
    <citation type="submission" date="2021-03" db="UniProtKB">
        <authorList>
            <consortium name="EnsemblPlants"/>
        </authorList>
    </citation>
    <scope>IDENTIFICATION</scope>
</reference>
<comment type="similarity">
    <text evidence="3 7">Belongs to the methylenetetrahydrofolate reductase family.</text>
</comment>
<dbReference type="CDD" id="cd00537">
    <property type="entry name" value="MTHFR"/>
    <property type="match status" value="1"/>
</dbReference>
<organism evidence="8 9">
    <name type="scientific">Chenopodium quinoa</name>
    <name type="common">Quinoa</name>
    <dbReference type="NCBI Taxonomy" id="63459"/>
    <lineage>
        <taxon>Eukaryota</taxon>
        <taxon>Viridiplantae</taxon>
        <taxon>Streptophyta</taxon>
        <taxon>Embryophyta</taxon>
        <taxon>Tracheophyta</taxon>
        <taxon>Spermatophyta</taxon>
        <taxon>Magnoliopsida</taxon>
        <taxon>eudicotyledons</taxon>
        <taxon>Gunneridae</taxon>
        <taxon>Pentapetalae</taxon>
        <taxon>Caryophyllales</taxon>
        <taxon>Chenopodiaceae</taxon>
        <taxon>Chenopodioideae</taxon>
        <taxon>Atripliceae</taxon>
        <taxon>Chenopodium</taxon>
    </lineage>
</organism>
<dbReference type="Gene3D" id="3.20.20.220">
    <property type="match status" value="2"/>
</dbReference>
<reference evidence="8" key="1">
    <citation type="journal article" date="2017" name="Nature">
        <title>The genome of Chenopodium quinoa.</title>
        <authorList>
            <person name="Jarvis D.E."/>
            <person name="Ho Y.S."/>
            <person name="Lightfoot D.J."/>
            <person name="Schmoeckel S.M."/>
            <person name="Li B."/>
            <person name="Borm T.J.A."/>
            <person name="Ohyanagi H."/>
            <person name="Mineta K."/>
            <person name="Michell C.T."/>
            <person name="Saber N."/>
            <person name="Kharbatia N.M."/>
            <person name="Rupper R.R."/>
            <person name="Sharp A.R."/>
            <person name="Dally N."/>
            <person name="Boughton B.A."/>
            <person name="Woo Y.H."/>
            <person name="Gao G."/>
            <person name="Schijlen E.G.W.M."/>
            <person name="Guo X."/>
            <person name="Momin A.A."/>
            <person name="Negrao S."/>
            <person name="Al-Babili S."/>
            <person name="Gehring C."/>
            <person name="Roessner U."/>
            <person name="Jung C."/>
            <person name="Murphy K."/>
            <person name="Arold S.T."/>
            <person name="Gojobori T."/>
            <person name="van der Linden C.G."/>
            <person name="van Loo E.N."/>
            <person name="Jellen E.N."/>
            <person name="Maughan P.J."/>
            <person name="Tester M."/>
        </authorList>
    </citation>
    <scope>NUCLEOTIDE SEQUENCE [LARGE SCALE GENOMIC DNA]</scope>
    <source>
        <strain evidence="8">cv. PI 614886</strain>
    </source>
</reference>
<dbReference type="PANTHER" id="PTHR45754:SF3">
    <property type="entry name" value="METHYLENETETRAHYDROFOLATE REDUCTASE (NADPH)"/>
    <property type="match status" value="1"/>
</dbReference>
<proteinExistence type="inferred from homology"/>
<dbReference type="GO" id="GO:0004489">
    <property type="term" value="F:methylenetetrahydrofolate reductase [NAD(P)H] activity"/>
    <property type="evidence" value="ECO:0007669"/>
    <property type="project" value="InterPro"/>
</dbReference>
<evidence type="ECO:0000256" key="3">
    <source>
        <dbReference type="ARBA" id="ARBA00006743"/>
    </source>
</evidence>
<evidence type="ECO:0000256" key="6">
    <source>
        <dbReference type="ARBA" id="ARBA00023002"/>
    </source>
</evidence>
<evidence type="ECO:0000256" key="1">
    <source>
        <dbReference type="ARBA" id="ARBA00001974"/>
    </source>
</evidence>
<dbReference type="InterPro" id="IPR029041">
    <property type="entry name" value="FAD-linked_oxidoreductase-like"/>
</dbReference>
<dbReference type="OMA" id="YELFPPR"/>
<dbReference type="InterPro" id="IPR003171">
    <property type="entry name" value="Mehydrof_redctse-like"/>
</dbReference>
<dbReference type="Proteomes" id="UP000596660">
    <property type="component" value="Unplaced"/>
</dbReference>
<comment type="cofactor">
    <cofactor evidence="1 7">
        <name>FAD</name>
        <dbReference type="ChEBI" id="CHEBI:57692"/>
    </cofactor>
</comment>
<evidence type="ECO:0000313" key="9">
    <source>
        <dbReference type="Proteomes" id="UP000596660"/>
    </source>
</evidence>
<sequence length="320" mass="35395">MKVIDMIKAAEAENNTMFSLEFYVPKNEDGVVNLSKSMENLVAHSPCFCDITWRATQGPLTLEIANLMQNSVSVETMMHLTCINMPVQKIDDALDTIKSFGLQNVLALRGDPPRAQEQLRGDGFSSALELVHHVRSKYGDYFGITVAGYPEAHPDVIGADGLVSPESYANDLAYLKTKVDAGADLIITQLFYDTDVFLKFIPQAIIDALEPIKDNDEAVRAYGIHLGTEMCNKIVASGIKQLHFYTMNVDKSALGILMNLGLIQMSIIQRPPWKCSAIASSTEEDVGHGRRADVHNAFYLQVRQISVAILPKLAYMTCTY</sequence>
<dbReference type="GO" id="GO:0035999">
    <property type="term" value="P:tetrahydrofolate interconversion"/>
    <property type="evidence" value="ECO:0007669"/>
    <property type="project" value="UniProtKB-UniPathway"/>
</dbReference>